<reference evidence="12" key="2">
    <citation type="submission" date="2019-02" db="EMBL/GenBank/DDBJ databases">
        <title>Opniocepnalus argus Var Kimnra genome.</title>
        <authorList>
            <person name="Zhou C."/>
            <person name="Xiao S."/>
        </authorList>
    </citation>
    <scope>NUCLEOTIDE SEQUENCE [LARGE SCALE GENOMIC DNA]</scope>
</reference>
<gene>
    <name evidence="11" type="ORF">EXN66_Car009180</name>
</gene>
<reference evidence="11 12" key="1">
    <citation type="submission" date="2019-02" db="EMBL/GenBank/DDBJ databases">
        <title>Opniocepnalus argus genome.</title>
        <authorList>
            <person name="Zhou C."/>
            <person name="Xiao S."/>
        </authorList>
    </citation>
    <scope>NUCLEOTIDE SEQUENCE [LARGE SCALE GENOMIC DNA]</scope>
    <source>
        <strain evidence="11">OARG1902GOOAL</strain>
        <tissue evidence="11">Muscle</tissue>
    </source>
</reference>
<dbReference type="Pfam" id="PF01607">
    <property type="entry name" value="CBM_14"/>
    <property type="match status" value="3"/>
</dbReference>
<dbReference type="InterPro" id="IPR051940">
    <property type="entry name" value="Chitin_bind-dev_reg"/>
</dbReference>
<organism evidence="11 12">
    <name type="scientific">Channa argus</name>
    <name type="common">Northern snakehead</name>
    <name type="synonym">Ophicephalus argus</name>
    <dbReference type="NCBI Taxonomy" id="215402"/>
    <lineage>
        <taxon>Eukaryota</taxon>
        <taxon>Metazoa</taxon>
        <taxon>Chordata</taxon>
        <taxon>Craniata</taxon>
        <taxon>Vertebrata</taxon>
        <taxon>Euteleostomi</taxon>
        <taxon>Actinopterygii</taxon>
        <taxon>Neopterygii</taxon>
        <taxon>Teleostei</taxon>
        <taxon>Neoteleostei</taxon>
        <taxon>Acanthomorphata</taxon>
        <taxon>Anabantaria</taxon>
        <taxon>Anabantiformes</taxon>
        <taxon>Channoidei</taxon>
        <taxon>Channidae</taxon>
        <taxon>Channa</taxon>
    </lineage>
</organism>
<dbReference type="EMBL" id="CM015720">
    <property type="protein sequence ID" value="KAF3693504.1"/>
    <property type="molecule type" value="Genomic_DNA"/>
</dbReference>
<name>A0A6G1PTN4_CHAAH</name>
<keyword evidence="3" id="KW-0147">Chitin-binding</keyword>
<keyword evidence="6" id="KW-0119">Carbohydrate metabolism</keyword>
<dbReference type="InterPro" id="IPR002557">
    <property type="entry name" value="Chitin-bd_dom"/>
</dbReference>
<evidence type="ECO:0000256" key="7">
    <source>
        <dbReference type="ARBA" id="ARBA00023157"/>
    </source>
</evidence>
<evidence type="ECO:0000313" key="12">
    <source>
        <dbReference type="Proteomes" id="UP000503349"/>
    </source>
</evidence>
<evidence type="ECO:0000256" key="5">
    <source>
        <dbReference type="ARBA" id="ARBA00022737"/>
    </source>
</evidence>
<dbReference type="EC" id="3.2.1.14" evidence="2"/>
<dbReference type="Gene3D" id="3.20.20.80">
    <property type="entry name" value="Glycosidases"/>
    <property type="match status" value="3"/>
</dbReference>
<dbReference type="GO" id="GO:0008061">
    <property type="term" value="F:chitin binding"/>
    <property type="evidence" value="ECO:0007669"/>
    <property type="project" value="UniProtKB-KW"/>
</dbReference>
<dbReference type="SUPFAM" id="SSF57625">
    <property type="entry name" value="Invertebrate chitin-binding proteins"/>
    <property type="match status" value="3"/>
</dbReference>
<dbReference type="GO" id="GO:0008843">
    <property type="term" value="F:endochitinase activity"/>
    <property type="evidence" value="ECO:0007669"/>
    <property type="project" value="UniProtKB-EC"/>
</dbReference>
<protein>
    <recommendedName>
        <fullName evidence="2">chitinase</fullName>
        <ecNumber evidence="2">3.2.1.14</ecNumber>
    </recommendedName>
</protein>
<comment type="catalytic activity">
    <reaction evidence="1">
        <text>Random endo-hydrolysis of N-acetyl-beta-D-glucosaminide (1-&gt;4)-beta-linkages in chitin and chitodextrins.</text>
        <dbReference type="EC" id="3.2.1.14"/>
    </reaction>
</comment>
<evidence type="ECO:0000256" key="3">
    <source>
        <dbReference type="ARBA" id="ARBA00022669"/>
    </source>
</evidence>
<evidence type="ECO:0000256" key="4">
    <source>
        <dbReference type="ARBA" id="ARBA00022729"/>
    </source>
</evidence>
<evidence type="ECO:0000256" key="2">
    <source>
        <dbReference type="ARBA" id="ARBA00012729"/>
    </source>
</evidence>
<dbReference type="GO" id="GO:0006032">
    <property type="term" value="P:chitin catabolic process"/>
    <property type="evidence" value="ECO:0007669"/>
    <property type="project" value="UniProtKB-KW"/>
</dbReference>
<keyword evidence="7" id="KW-1015">Disulfide bond</keyword>
<evidence type="ECO:0000256" key="1">
    <source>
        <dbReference type="ARBA" id="ARBA00000822"/>
    </source>
</evidence>
<feature type="signal peptide" evidence="9">
    <location>
        <begin position="1"/>
        <end position="20"/>
    </location>
</feature>
<keyword evidence="6" id="KW-0146">Chitin degradation</keyword>
<dbReference type="PANTHER" id="PTHR23301:SF0">
    <property type="entry name" value="CHITIN-BINDING TYPE-2 DOMAIN-CONTAINING PROTEIN-RELATED"/>
    <property type="match status" value="1"/>
</dbReference>
<evidence type="ECO:0000313" key="11">
    <source>
        <dbReference type="EMBL" id="KAF3693504.1"/>
    </source>
</evidence>
<evidence type="ECO:0000259" key="10">
    <source>
        <dbReference type="PROSITE" id="PS50940"/>
    </source>
</evidence>
<evidence type="ECO:0000256" key="6">
    <source>
        <dbReference type="ARBA" id="ARBA00023024"/>
    </source>
</evidence>
<dbReference type="PROSITE" id="PS50940">
    <property type="entry name" value="CHIT_BIND_II"/>
    <property type="match status" value="2"/>
</dbReference>
<dbReference type="SMART" id="SM00494">
    <property type="entry name" value="ChtBD2"/>
    <property type="match status" value="3"/>
</dbReference>
<dbReference type="PANTHER" id="PTHR23301">
    <property type="entry name" value="CHITIN BINDING PERITROPHIN-A"/>
    <property type="match status" value="1"/>
</dbReference>
<evidence type="ECO:0000256" key="8">
    <source>
        <dbReference type="ARBA" id="ARBA00023180"/>
    </source>
</evidence>
<keyword evidence="8" id="KW-0325">Glycoprotein</keyword>
<dbReference type="FunFam" id="2.170.140.10:FF:000001">
    <property type="entry name" value="Acidic mammalian chitinase"/>
    <property type="match status" value="1"/>
</dbReference>
<dbReference type="Proteomes" id="UP000503349">
    <property type="component" value="Chromosome 9"/>
</dbReference>
<dbReference type="AlphaFoldDB" id="A0A6G1PTN4"/>
<keyword evidence="4 9" id="KW-0732">Signal</keyword>
<keyword evidence="5" id="KW-0677">Repeat</keyword>
<feature type="domain" description="Chitin-binding type-2" evidence="10">
    <location>
        <begin position="24"/>
        <end position="79"/>
    </location>
</feature>
<dbReference type="GO" id="GO:0005576">
    <property type="term" value="C:extracellular region"/>
    <property type="evidence" value="ECO:0007669"/>
    <property type="project" value="InterPro"/>
</dbReference>
<proteinExistence type="predicted"/>
<dbReference type="InterPro" id="IPR036508">
    <property type="entry name" value="Chitin-bd_dom_sf"/>
</dbReference>
<keyword evidence="6" id="KW-0624">Polysaccharide degradation</keyword>
<feature type="chain" id="PRO_5026228219" description="chitinase" evidence="9">
    <location>
        <begin position="21"/>
        <end position="224"/>
    </location>
</feature>
<accession>A0A6G1PTN4</accession>
<feature type="domain" description="Chitin-binding type-2" evidence="10">
    <location>
        <begin position="164"/>
        <end position="224"/>
    </location>
</feature>
<sequence length="224" mass="24717">MCRLILTAGLCLIIAVLASAVPIDEFCKGKRDGDYTNPKNPYTFYTCSNGLTYLRDCPAGLIFRQCLDRCDGPRTPCFTTPKTTTKTTTPGPVDEFCKGKCDGDYTNPKNPYTFYTCSNGLTYLRDCPAGLIFRQCLDRCDGPRTPCFTTPKTTTKTTTPGPVDEFCKGKCDGDYTNPKNPYTFYTCSNGLTYLRDCPAGLIFIESLDRCDWPTAATANGNSCH</sequence>
<keyword evidence="12" id="KW-1185">Reference proteome</keyword>
<evidence type="ECO:0000256" key="9">
    <source>
        <dbReference type="SAM" id="SignalP"/>
    </source>
</evidence>